<dbReference type="RefSeq" id="WP_377097645.1">
    <property type="nucleotide sequence ID" value="NZ_JBHTHU010000002.1"/>
</dbReference>
<dbReference type="InterPro" id="IPR004375">
    <property type="entry name" value="NanQ/TabA/YiaL"/>
</dbReference>
<dbReference type="Proteomes" id="UP001596958">
    <property type="component" value="Unassembled WGS sequence"/>
</dbReference>
<dbReference type="NCBIfam" id="TIGR00022">
    <property type="entry name" value="YhcH/YjgK/YiaL family protein"/>
    <property type="match status" value="1"/>
</dbReference>
<dbReference type="PANTHER" id="PTHR34986">
    <property type="entry name" value="EVOLVED BETA-GALACTOSIDASE SUBUNIT BETA"/>
    <property type="match status" value="1"/>
</dbReference>
<reference evidence="2" key="1">
    <citation type="journal article" date="2019" name="Int. J. Syst. Evol. Microbiol.">
        <title>The Global Catalogue of Microorganisms (GCM) 10K type strain sequencing project: providing services to taxonomists for standard genome sequencing and annotation.</title>
        <authorList>
            <consortium name="The Broad Institute Genomics Platform"/>
            <consortium name="The Broad Institute Genome Sequencing Center for Infectious Disease"/>
            <person name="Wu L."/>
            <person name="Ma J."/>
        </authorList>
    </citation>
    <scope>NUCLEOTIDE SEQUENCE [LARGE SCALE GENOMIC DNA]</scope>
    <source>
        <strain evidence="2">CCUG 63418</strain>
    </source>
</reference>
<proteinExistence type="predicted"/>
<dbReference type="Pfam" id="PF04074">
    <property type="entry name" value="DUF386"/>
    <property type="match status" value="1"/>
</dbReference>
<dbReference type="InterPro" id="IPR037012">
    <property type="entry name" value="NanQ/TabA/YiaL_sf"/>
</dbReference>
<evidence type="ECO:0000313" key="2">
    <source>
        <dbReference type="Proteomes" id="UP001596958"/>
    </source>
</evidence>
<evidence type="ECO:0000313" key="1">
    <source>
        <dbReference type="EMBL" id="MFD0749355.1"/>
    </source>
</evidence>
<name>A0ABW2YTR4_9SPHI</name>
<comment type="caution">
    <text evidence="1">The sequence shown here is derived from an EMBL/GenBank/DDBJ whole genome shotgun (WGS) entry which is preliminary data.</text>
</comment>
<gene>
    <name evidence="1" type="ORF">ACFQZS_04320</name>
</gene>
<dbReference type="EMBL" id="JBHTHU010000002">
    <property type="protein sequence ID" value="MFD0749355.1"/>
    <property type="molecule type" value="Genomic_DNA"/>
</dbReference>
<protein>
    <submittedName>
        <fullName evidence="1">YhcH/YjgK/YiaL family protein</fullName>
    </submittedName>
</protein>
<dbReference type="Gene3D" id="2.60.120.370">
    <property type="entry name" value="YhcH/YjgK/YiaL"/>
    <property type="match status" value="1"/>
</dbReference>
<dbReference type="SUPFAM" id="SSF51197">
    <property type="entry name" value="Clavaminate synthase-like"/>
    <property type="match status" value="1"/>
</dbReference>
<keyword evidence="2" id="KW-1185">Reference proteome</keyword>
<accession>A0ABW2YTR4</accession>
<sequence length="150" mass="16809">MILDTLENGNKYFSLHPNFKVAFDYLTSTDLKALEVGKFEIAPGVKAIVSDSEGKTAEVALQKFECHNKNIDIQVCIQGSETIGWKPRQDCTNAKGEGYNEEKDVTFFDHTPDMYFGVKDGQFVIFYPEDVHAPMIGQGLIKKLVVKVTI</sequence>
<dbReference type="PANTHER" id="PTHR34986:SF1">
    <property type="entry name" value="PROTEIN YIAL"/>
    <property type="match status" value="1"/>
</dbReference>
<organism evidence="1 2">
    <name type="scientific">Mucilaginibacter calamicampi</name>
    <dbReference type="NCBI Taxonomy" id="1302352"/>
    <lineage>
        <taxon>Bacteria</taxon>
        <taxon>Pseudomonadati</taxon>
        <taxon>Bacteroidota</taxon>
        <taxon>Sphingobacteriia</taxon>
        <taxon>Sphingobacteriales</taxon>
        <taxon>Sphingobacteriaceae</taxon>
        <taxon>Mucilaginibacter</taxon>
    </lineage>
</organism>